<organism evidence="1 2">
    <name type="scientific">Euplotes crassus</name>
    <dbReference type="NCBI Taxonomy" id="5936"/>
    <lineage>
        <taxon>Eukaryota</taxon>
        <taxon>Sar</taxon>
        <taxon>Alveolata</taxon>
        <taxon>Ciliophora</taxon>
        <taxon>Intramacronucleata</taxon>
        <taxon>Spirotrichea</taxon>
        <taxon>Hypotrichia</taxon>
        <taxon>Euplotida</taxon>
        <taxon>Euplotidae</taxon>
        <taxon>Moneuplotes</taxon>
    </lineage>
</organism>
<sequence>MEQSLNQTREIYTTGQLEGCKEAPEFLCNNKSTDNAPDDQFLIFNDQKWSQNCDCFEKEHDFDIALAKFQRGCSLHVEEAVKKYELKQQKDVDEVSLDSMNSCRRLHSETSSCYFGCKHGFGTEISQSSKEISNDQSVNATKVGDLNMFRNEKELKDLLASTQQNTDNIFPSSQCLGTLKRMKRWLKDEDRCLIHAILKLTKENSSIEEELLGNIDCSKDTRNLWICIKNCLHTSRSIYFLQTRYRKLVKNQKLNSKEVALLADKYDIIPIERFMVIFPGKTRETLTNLISKLCSEDTNKKVQSKPRIGREYNEKNKICSLAKEPVMSFSSSTDKSLQVIIDKLDGLSSLQFLKKLDKLSLKKLSYGIDQIIGEIYHQKSQLPKS</sequence>
<reference evidence="1" key="1">
    <citation type="submission" date="2023-07" db="EMBL/GenBank/DDBJ databases">
        <authorList>
            <consortium name="AG Swart"/>
            <person name="Singh M."/>
            <person name="Singh A."/>
            <person name="Seah K."/>
            <person name="Emmerich C."/>
        </authorList>
    </citation>
    <scope>NUCLEOTIDE SEQUENCE</scope>
    <source>
        <strain evidence="1">DP1</strain>
    </source>
</reference>
<comment type="caution">
    <text evidence="1">The sequence shown here is derived from an EMBL/GenBank/DDBJ whole genome shotgun (WGS) entry which is preliminary data.</text>
</comment>
<dbReference type="EMBL" id="CAMPGE010003772">
    <property type="protein sequence ID" value="CAI2362617.1"/>
    <property type="molecule type" value="Genomic_DNA"/>
</dbReference>
<evidence type="ECO:0000313" key="2">
    <source>
        <dbReference type="Proteomes" id="UP001295684"/>
    </source>
</evidence>
<accession>A0AAD1U8K5</accession>
<evidence type="ECO:0000313" key="1">
    <source>
        <dbReference type="EMBL" id="CAI2362617.1"/>
    </source>
</evidence>
<gene>
    <name evidence="1" type="ORF">ECRASSUSDP1_LOCUS3941</name>
</gene>
<protein>
    <submittedName>
        <fullName evidence="1">Uncharacterized protein</fullName>
    </submittedName>
</protein>
<dbReference type="Proteomes" id="UP001295684">
    <property type="component" value="Unassembled WGS sequence"/>
</dbReference>
<proteinExistence type="predicted"/>
<dbReference type="AlphaFoldDB" id="A0AAD1U8K5"/>
<keyword evidence="2" id="KW-1185">Reference proteome</keyword>
<name>A0AAD1U8K5_EUPCR</name>